<keyword evidence="1" id="KW-1133">Transmembrane helix</keyword>
<reference evidence="2" key="1">
    <citation type="journal article" date="2015" name="PeerJ">
        <title>First genomic representation of candidate bacterial phylum KSB3 points to enhanced environmental sensing as a trigger of wastewater bulking.</title>
        <authorList>
            <person name="Sekiguchi Y."/>
            <person name="Ohashi A."/>
            <person name="Parks D.H."/>
            <person name="Yamauchi T."/>
            <person name="Tyson G.W."/>
            <person name="Hugenholtz P."/>
        </authorList>
    </citation>
    <scope>NUCLEOTIDE SEQUENCE [LARGE SCALE GENOMIC DNA]</scope>
</reference>
<evidence type="ECO:0000256" key="1">
    <source>
        <dbReference type="SAM" id="Phobius"/>
    </source>
</evidence>
<name>A0A0S6VRK5_9BACT</name>
<feature type="transmembrane region" description="Helical" evidence="1">
    <location>
        <begin position="32"/>
        <end position="53"/>
    </location>
</feature>
<dbReference type="InterPro" id="IPR007165">
    <property type="entry name" value="Phage_holin_4_2"/>
</dbReference>
<organism evidence="2">
    <name type="scientific">Candidatus Moduliflexus flocculans</name>
    <dbReference type="NCBI Taxonomy" id="1499966"/>
    <lineage>
        <taxon>Bacteria</taxon>
        <taxon>Candidatus Moduliflexota</taxon>
        <taxon>Candidatus Moduliflexia</taxon>
        <taxon>Candidatus Moduliflexales</taxon>
        <taxon>Candidatus Moduliflexaceae</taxon>
    </lineage>
</organism>
<keyword evidence="1" id="KW-0812">Transmembrane</keyword>
<gene>
    <name evidence="2" type="ORF">U14_01172</name>
</gene>
<dbReference type="EMBL" id="DF820455">
    <property type="protein sequence ID" value="GAK49947.1"/>
    <property type="molecule type" value="Genomic_DNA"/>
</dbReference>
<evidence type="ECO:0008006" key="4">
    <source>
        <dbReference type="Google" id="ProtNLM"/>
    </source>
</evidence>
<dbReference type="STRING" id="1499966.U14_01172"/>
<dbReference type="HOGENOM" id="CLU_120441_0_1_0"/>
<dbReference type="Pfam" id="PF04020">
    <property type="entry name" value="Phage_holin_4_2"/>
    <property type="match status" value="1"/>
</dbReference>
<feature type="transmembrane region" description="Helical" evidence="1">
    <location>
        <begin position="7"/>
        <end position="26"/>
    </location>
</feature>
<protein>
    <recommendedName>
        <fullName evidence="4">Phage holin family protein</fullName>
    </recommendedName>
</protein>
<feature type="transmembrane region" description="Helical" evidence="1">
    <location>
        <begin position="91"/>
        <end position="113"/>
    </location>
</feature>
<evidence type="ECO:0000313" key="2">
    <source>
        <dbReference type="EMBL" id="GAK49947.1"/>
    </source>
</evidence>
<keyword evidence="3" id="KW-1185">Reference proteome</keyword>
<proteinExistence type="predicted"/>
<feature type="transmembrane region" description="Helical" evidence="1">
    <location>
        <begin position="60"/>
        <end position="79"/>
    </location>
</feature>
<dbReference type="Proteomes" id="UP000030700">
    <property type="component" value="Unassembled WGS sequence"/>
</dbReference>
<accession>A0A0S6VRK5</accession>
<dbReference type="PANTHER" id="PTHR37309:SF1">
    <property type="entry name" value="SLR0284 PROTEIN"/>
    <property type="match status" value="1"/>
</dbReference>
<sequence>MKKHGFIAHLLLNAVAFLVVSSLYSGMHVADFWAALAASIVFGIVNVLLGSVLRLLSLPLNFLTFGLFTFVINALLLLVTAELYDGLQIQGFSAALIAALLFSIVNAVLSSFFGKKEKD</sequence>
<dbReference type="AlphaFoldDB" id="A0A0S6VRK5"/>
<dbReference type="PANTHER" id="PTHR37309">
    <property type="entry name" value="SLR0284 PROTEIN"/>
    <property type="match status" value="1"/>
</dbReference>
<keyword evidence="1" id="KW-0472">Membrane</keyword>
<evidence type="ECO:0000313" key="3">
    <source>
        <dbReference type="Proteomes" id="UP000030700"/>
    </source>
</evidence>